<evidence type="ECO:0000313" key="2">
    <source>
        <dbReference type="Proteomes" id="UP000008281"/>
    </source>
</evidence>
<dbReference type="eggNOG" id="KOG1844">
    <property type="taxonomic scope" value="Eukaryota"/>
</dbReference>
<sequence>MRILKVLFSSKIQNLIQFLQTKAFMESSGIWRCAFTPPHNMEHHYPVQEEPMANSHYYELPLPPPVPNQPFQPYQQQNFVAMQPRDGHNYKEQGGGDAGGGDRNYDCPNSVYRVIHQQEGLFEVIGGLSEDGLIVKEWMSDGFGPPHREGYVPTEEEEERVSVASRNSPQFHIINELGHRMMVSQQHHGIHVQSVSSTRVFNKIPQVTIICQQQQHSKTMYQQRLSGATRGFHQYIVSPLSPGGFGASVSRQMPAQGAPQGVGGPGIVVSSQLGLARPEVCPVYVTRARAGGTQQEQSTRVGLPTQQAAIIGKLRPGGVMAVGSPGHEDLLRSPQRGIQVRQPVCCEPRKFQVRVTDTYSAPILKVSNSEPRGF</sequence>
<dbReference type="STRING" id="31234.E3N4N4"/>
<keyword evidence="2" id="KW-1185">Reference proteome</keyword>
<dbReference type="HOGENOM" id="CLU_740187_0_0_1"/>
<accession>E3N4N4</accession>
<dbReference type="EMBL" id="DS268526">
    <property type="protein sequence ID" value="EFO85573.1"/>
    <property type="molecule type" value="Genomic_DNA"/>
</dbReference>
<name>E3N4N4_CAERE</name>
<dbReference type="Proteomes" id="UP000008281">
    <property type="component" value="Unassembled WGS sequence"/>
</dbReference>
<dbReference type="InParanoid" id="E3N4N4"/>
<organism evidence="2">
    <name type="scientific">Caenorhabditis remanei</name>
    <name type="common">Caenorhabditis vulgaris</name>
    <dbReference type="NCBI Taxonomy" id="31234"/>
    <lineage>
        <taxon>Eukaryota</taxon>
        <taxon>Metazoa</taxon>
        <taxon>Ecdysozoa</taxon>
        <taxon>Nematoda</taxon>
        <taxon>Chromadorea</taxon>
        <taxon>Rhabditida</taxon>
        <taxon>Rhabditina</taxon>
        <taxon>Rhabditomorpha</taxon>
        <taxon>Rhabditoidea</taxon>
        <taxon>Rhabditidae</taxon>
        <taxon>Peloderinae</taxon>
        <taxon>Caenorhabditis</taxon>
    </lineage>
</organism>
<gene>
    <name evidence="1" type="ORF">CRE_29152</name>
</gene>
<evidence type="ECO:0000313" key="1">
    <source>
        <dbReference type="EMBL" id="EFO85573.1"/>
    </source>
</evidence>
<dbReference type="AlphaFoldDB" id="E3N4N4"/>
<reference evidence="1" key="1">
    <citation type="submission" date="2007-07" db="EMBL/GenBank/DDBJ databases">
        <title>PCAP assembly of the Caenorhabditis remanei genome.</title>
        <authorList>
            <consortium name="The Caenorhabditis remanei Sequencing Consortium"/>
            <person name="Wilson R.K."/>
        </authorList>
    </citation>
    <scope>NUCLEOTIDE SEQUENCE [LARGE SCALE GENOMIC DNA]</scope>
    <source>
        <strain evidence="1">PB4641</strain>
    </source>
</reference>
<proteinExistence type="predicted"/>
<protein>
    <submittedName>
        <fullName evidence="1">Uncharacterized protein</fullName>
    </submittedName>
</protein>